<accession>A0A1Y0CX46</accession>
<dbReference type="AlphaFoldDB" id="A0A1Y0CX46"/>
<dbReference type="RefSeq" id="WP_086963703.1">
    <property type="nucleotide sequence ID" value="NZ_CP021376.1"/>
</dbReference>
<name>A0A1Y0CX46_9GAMM</name>
<dbReference type="NCBIfam" id="NF001095">
    <property type="entry name" value="PRK00124.1"/>
    <property type="match status" value="1"/>
</dbReference>
<dbReference type="HAMAP" id="MF_00489">
    <property type="entry name" value="UPF0178"/>
    <property type="match status" value="1"/>
</dbReference>
<dbReference type="PANTHER" id="PTHR35146">
    <property type="entry name" value="UPF0178 PROTEIN YAII"/>
    <property type="match status" value="1"/>
</dbReference>
<dbReference type="Proteomes" id="UP000243793">
    <property type="component" value="Chromosome"/>
</dbReference>
<dbReference type="InterPro" id="IPR003791">
    <property type="entry name" value="UPF0178"/>
</dbReference>
<protein>
    <recommendedName>
        <fullName evidence="2">UPF0178 protein CBP12_06405</fullName>
    </recommendedName>
</protein>
<keyword evidence="4" id="KW-1185">Reference proteome</keyword>
<dbReference type="PANTHER" id="PTHR35146:SF1">
    <property type="entry name" value="UPF0178 PROTEIN YAII"/>
    <property type="match status" value="1"/>
</dbReference>
<dbReference type="OrthoDB" id="9798918at2"/>
<evidence type="ECO:0000313" key="4">
    <source>
        <dbReference type="Proteomes" id="UP000243793"/>
    </source>
</evidence>
<organism evidence="3 4">
    <name type="scientific">Oceanisphaera avium</name>
    <dbReference type="NCBI Taxonomy" id="1903694"/>
    <lineage>
        <taxon>Bacteria</taxon>
        <taxon>Pseudomonadati</taxon>
        <taxon>Pseudomonadota</taxon>
        <taxon>Gammaproteobacteria</taxon>
        <taxon>Aeromonadales</taxon>
        <taxon>Aeromonadaceae</taxon>
        <taxon>Oceanisphaera</taxon>
    </lineage>
</organism>
<evidence type="ECO:0000256" key="2">
    <source>
        <dbReference type="HAMAP-Rule" id="MF_00489"/>
    </source>
</evidence>
<dbReference type="Pfam" id="PF02639">
    <property type="entry name" value="DUF188"/>
    <property type="match status" value="1"/>
</dbReference>
<reference evidence="4" key="1">
    <citation type="submission" date="2017-05" db="EMBL/GenBank/DDBJ databases">
        <authorList>
            <person name="Sung H."/>
        </authorList>
    </citation>
    <scope>NUCLEOTIDE SEQUENCE [LARGE SCALE GENOMIC DNA]</scope>
    <source>
        <strain evidence="4">AMac2203</strain>
    </source>
</reference>
<evidence type="ECO:0000313" key="3">
    <source>
        <dbReference type="EMBL" id="ART79828.1"/>
    </source>
</evidence>
<dbReference type="CDD" id="cd18720">
    <property type="entry name" value="PIN_YqxD-like"/>
    <property type="match status" value="1"/>
</dbReference>
<sequence length="145" mass="15692">MHIWVDADACPKVVRDILFRAAIRTQTPLTMVANHALPLPNSPLIKQVQVPKGFDVADDEIVSRIAPGELLITADIPLAAEALAKGAVVLSPRGERFNTGTIKAKLTMRDFMDTLRASGIHTGGPDTLSAADRQTFANQLDQLLR</sequence>
<dbReference type="KEGG" id="ocm:CBP12_06405"/>
<evidence type="ECO:0000256" key="1">
    <source>
        <dbReference type="ARBA" id="ARBA00008522"/>
    </source>
</evidence>
<comment type="similarity">
    <text evidence="1 2">Belongs to the UPF0178 family.</text>
</comment>
<dbReference type="EMBL" id="CP021376">
    <property type="protein sequence ID" value="ART79828.1"/>
    <property type="molecule type" value="Genomic_DNA"/>
</dbReference>
<proteinExistence type="inferred from homology"/>
<gene>
    <name evidence="3" type="ORF">CBP12_06405</name>
</gene>